<evidence type="ECO:0000256" key="4">
    <source>
        <dbReference type="ARBA" id="ARBA00022692"/>
    </source>
</evidence>
<dbReference type="Gene3D" id="1.20.1560.10">
    <property type="entry name" value="ABC transporter type 1, transmembrane domain"/>
    <property type="match status" value="1"/>
</dbReference>
<dbReference type="SUPFAM" id="SSF90123">
    <property type="entry name" value="ABC transporter transmembrane region"/>
    <property type="match status" value="1"/>
</dbReference>
<dbReference type="PROSITE" id="PS50893">
    <property type="entry name" value="ABC_TRANSPORTER_2"/>
    <property type="match status" value="1"/>
</dbReference>
<keyword evidence="8 10" id="KW-0472">Membrane</keyword>
<evidence type="ECO:0000256" key="2">
    <source>
        <dbReference type="ARBA" id="ARBA00022448"/>
    </source>
</evidence>
<dbReference type="EMBL" id="CP042218">
    <property type="protein sequence ID" value="QDW65880.1"/>
    <property type="molecule type" value="Genomic_DNA"/>
</dbReference>
<dbReference type="RefSeq" id="WP_144889908.1">
    <property type="nucleotide sequence ID" value="NZ_CP042218.1"/>
</dbReference>
<keyword evidence="14" id="KW-1185">Reference proteome</keyword>
<dbReference type="InterPro" id="IPR003439">
    <property type="entry name" value="ABC_transporter-like_ATP-bd"/>
</dbReference>
<dbReference type="GO" id="GO:0015421">
    <property type="term" value="F:ABC-type oligopeptide transporter activity"/>
    <property type="evidence" value="ECO:0007669"/>
    <property type="project" value="TreeGrafter"/>
</dbReference>
<dbReference type="OrthoDB" id="9806127at2"/>
<keyword evidence="5" id="KW-0547">Nucleotide-binding</keyword>
<dbReference type="InterPro" id="IPR003593">
    <property type="entry name" value="AAA+_ATPase"/>
</dbReference>
<dbReference type="AlphaFoldDB" id="A0A518N1S4"/>
<feature type="compositionally biased region" description="Basic and acidic residues" evidence="9">
    <location>
        <begin position="13"/>
        <end position="22"/>
    </location>
</feature>
<evidence type="ECO:0000256" key="1">
    <source>
        <dbReference type="ARBA" id="ARBA00004651"/>
    </source>
</evidence>
<feature type="transmembrane region" description="Helical" evidence="10">
    <location>
        <begin position="190"/>
        <end position="217"/>
    </location>
</feature>
<evidence type="ECO:0000259" key="11">
    <source>
        <dbReference type="PROSITE" id="PS50893"/>
    </source>
</evidence>
<evidence type="ECO:0000259" key="12">
    <source>
        <dbReference type="PROSITE" id="PS50929"/>
    </source>
</evidence>
<dbReference type="PANTHER" id="PTHR43394">
    <property type="entry name" value="ATP-DEPENDENT PERMEASE MDL1, MITOCHONDRIAL"/>
    <property type="match status" value="1"/>
</dbReference>
<dbReference type="PANTHER" id="PTHR43394:SF1">
    <property type="entry name" value="ATP-BINDING CASSETTE SUB-FAMILY B MEMBER 10, MITOCHONDRIAL"/>
    <property type="match status" value="1"/>
</dbReference>
<evidence type="ECO:0000256" key="10">
    <source>
        <dbReference type="SAM" id="Phobius"/>
    </source>
</evidence>
<dbReference type="PROSITE" id="PS00211">
    <property type="entry name" value="ABC_TRANSPORTER_1"/>
    <property type="match status" value="1"/>
</dbReference>
<reference evidence="13 14" key="1">
    <citation type="submission" date="2019-07" db="EMBL/GenBank/DDBJ databases">
        <title>Full genome sequence of Luteimonas sp. Gr-4.</title>
        <authorList>
            <person name="Im W.-T."/>
        </authorList>
    </citation>
    <scope>NUCLEOTIDE SEQUENCE [LARGE SCALE GENOMIC DNA]</scope>
    <source>
        <strain evidence="13 14">Gr-4</strain>
    </source>
</reference>
<dbReference type="Pfam" id="PF00005">
    <property type="entry name" value="ABC_tran"/>
    <property type="match status" value="1"/>
</dbReference>
<gene>
    <name evidence="13" type="ORF">FPZ22_02370</name>
</gene>
<name>A0A518N1S4_9GAMM</name>
<feature type="domain" description="ABC transmembrane type-1" evidence="12">
    <location>
        <begin position="50"/>
        <end position="349"/>
    </location>
</feature>
<dbReference type="InterPro" id="IPR036640">
    <property type="entry name" value="ABC1_TM_sf"/>
</dbReference>
<evidence type="ECO:0000256" key="9">
    <source>
        <dbReference type="SAM" id="MobiDB-lite"/>
    </source>
</evidence>
<dbReference type="GO" id="GO:0005524">
    <property type="term" value="F:ATP binding"/>
    <property type="evidence" value="ECO:0007669"/>
    <property type="project" value="UniProtKB-KW"/>
</dbReference>
<evidence type="ECO:0000256" key="3">
    <source>
        <dbReference type="ARBA" id="ARBA00022475"/>
    </source>
</evidence>
<dbReference type="InterPro" id="IPR011527">
    <property type="entry name" value="ABC1_TM_dom"/>
</dbReference>
<evidence type="ECO:0000313" key="14">
    <source>
        <dbReference type="Proteomes" id="UP000316584"/>
    </source>
</evidence>
<dbReference type="SUPFAM" id="SSF52540">
    <property type="entry name" value="P-loop containing nucleoside triphosphate hydrolases"/>
    <property type="match status" value="1"/>
</dbReference>
<keyword evidence="7 10" id="KW-1133">Transmembrane helix</keyword>
<keyword evidence="2" id="KW-0813">Transport</keyword>
<dbReference type="InterPro" id="IPR027417">
    <property type="entry name" value="P-loop_NTPase"/>
</dbReference>
<proteinExistence type="predicted"/>
<dbReference type="KEGG" id="lug:FPZ22_02370"/>
<feature type="transmembrane region" description="Helical" evidence="10">
    <location>
        <begin position="288"/>
        <end position="311"/>
    </location>
</feature>
<keyword evidence="4 10" id="KW-0812">Transmembrane</keyword>
<keyword evidence="3" id="KW-1003">Cell membrane</keyword>
<dbReference type="SMART" id="SM00382">
    <property type="entry name" value="AAA"/>
    <property type="match status" value="1"/>
</dbReference>
<dbReference type="GO" id="GO:0005886">
    <property type="term" value="C:plasma membrane"/>
    <property type="evidence" value="ECO:0007669"/>
    <property type="project" value="UniProtKB-SubCell"/>
</dbReference>
<feature type="domain" description="ABC transporter" evidence="11">
    <location>
        <begin position="384"/>
        <end position="624"/>
    </location>
</feature>
<dbReference type="Gene3D" id="3.40.50.300">
    <property type="entry name" value="P-loop containing nucleotide triphosphate hydrolases"/>
    <property type="match status" value="1"/>
</dbReference>
<evidence type="ECO:0000256" key="6">
    <source>
        <dbReference type="ARBA" id="ARBA00022840"/>
    </source>
</evidence>
<evidence type="ECO:0000256" key="5">
    <source>
        <dbReference type="ARBA" id="ARBA00022741"/>
    </source>
</evidence>
<dbReference type="FunFam" id="3.40.50.300:FF:000221">
    <property type="entry name" value="Multidrug ABC transporter ATP-binding protein"/>
    <property type="match status" value="1"/>
</dbReference>
<comment type="subcellular location">
    <subcellularLocation>
        <location evidence="1">Cell membrane</location>
        <topology evidence="1">Multi-pass membrane protein</topology>
    </subcellularLocation>
</comment>
<keyword evidence="6 13" id="KW-0067">ATP-binding</keyword>
<dbReference type="InterPro" id="IPR039421">
    <property type="entry name" value="Type_1_exporter"/>
</dbReference>
<dbReference type="PROSITE" id="PS50929">
    <property type="entry name" value="ABC_TM1F"/>
    <property type="match status" value="1"/>
</dbReference>
<feature type="region of interest" description="Disordered" evidence="9">
    <location>
        <begin position="1"/>
        <end position="22"/>
    </location>
</feature>
<accession>A0A518N1S4</accession>
<evidence type="ECO:0000313" key="13">
    <source>
        <dbReference type="EMBL" id="QDW65880.1"/>
    </source>
</evidence>
<evidence type="ECO:0000256" key="7">
    <source>
        <dbReference type="ARBA" id="ARBA00022989"/>
    </source>
</evidence>
<dbReference type="GO" id="GO:0016887">
    <property type="term" value="F:ATP hydrolysis activity"/>
    <property type="evidence" value="ECO:0007669"/>
    <property type="project" value="InterPro"/>
</dbReference>
<sequence>MSTVASATAHSPKPPDPRAGRPSFRERIDALRNLPPFLREVWRTSRPLTLATLTLRLVRALLPVAMLYIGKLIIDEAIRLVGAGAVDGGFGEAWRGGQLDPLALLLAVEFGLAILSDLLGRLVAYCDQVLSEMFTNAASMRLMEHAATLDLEDFEDPELQDRLDRARRQTMGRMNLMGQLFGQAQDVVTIVSFAAGLLVYAPWLILLLGVALVPAFVGESHFNALNYSLNFQWTAERRQLEYLRQTGASVDTAKEVKIFGLHRFLVERFRTLSQAFLAANRRLAKRRAFWGTLLAALGTLGYYVAYAYIAWRTVHGDFSIGDLTFLAGSFRRLRQLLEGLLVGLSQVAGQAMFLDDLYSFFDIEPEIVSRPGAAMVPRPIRTGFVFEDVGFRYPDASRWALRHVDLELRAGEVLALVGENGAGKTTLVKLLARLYDPDEGRILLDGRDLRDYDLDDLRANIGVIFQDFVRFHMTAAENIGVGQVDAMGDRGRIEAAARRAMADEVIAALPGGYDQVIGRRFRTGVDLSGGQWQKIAIARAYMRDAQVMILDEPTAALDARSEYEVFQRFRELSDQRTTILISHRFSSVRMADRILVMAEGRIEASGTHDELMAAGGRYAELFELQAAGYR</sequence>
<evidence type="ECO:0000256" key="8">
    <source>
        <dbReference type="ARBA" id="ARBA00023136"/>
    </source>
</evidence>
<organism evidence="13 14">
    <name type="scientific">Luteimonas granuli</name>
    <dbReference type="NCBI Taxonomy" id="1176533"/>
    <lineage>
        <taxon>Bacteria</taxon>
        <taxon>Pseudomonadati</taxon>
        <taxon>Pseudomonadota</taxon>
        <taxon>Gammaproteobacteria</taxon>
        <taxon>Lysobacterales</taxon>
        <taxon>Lysobacteraceae</taxon>
        <taxon>Luteimonas</taxon>
    </lineage>
</organism>
<dbReference type="InterPro" id="IPR017871">
    <property type="entry name" value="ABC_transporter-like_CS"/>
</dbReference>
<protein>
    <submittedName>
        <fullName evidence="13">ABC transporter ATP-binding protein</fullName>
    </submittedName>
</protein>
<dbReference type="Proteomes" id="UP000316584">
    <property type="component" value="Chromosome"/>
</dbReference>